<evidence type="ECO:0000313" key="8">
    <source>
        <dbReference type="EMBL" id="PHT55151.1"/>
    </source>
</evidence>
<feature type="compositionally biased region" description="Basic and acidic residues" evidence="6">
    <location>
        <begin position="167"/>
        <end position="181"/>
    </location>
</feature>
<evidence type="ECO:0000256" key="6">
    <source>
        <dbReference type="SAM" id="MobiDB-lite"/>
    </source>
</evidence>
<name>A0A2G2XCS4_CAPBA</name>
<dbReference type="PANTHER" id="PTHR31920">
    <property type="entry name" value="B3 DOMAIN-CONTAINING"/>
    <property type="match status" value="1"/>
</dbReference>
<dbReference type="GO" id="GO:0003677">
    <property type="term" value="F:DNA binding"/>
    <property type="evidence" value="ECO:0007669"/>
    <property type="project" value="UniProtKB-KW"/>
</dbReference>
<feature type="compositionally biased region" description="Basic and acidic residues" evidence="6">
    <location>
        <begin position="121"/>
        <end position="139"/>
    </location>
</feature>
<dbReference type="InterPro" id="IPR003340">
    <property type="entry name" value="B3_DNA-bd"/>
</dbReference>
<dbReference type="GO" id="GO:0005634">
    <property type="term" value="C:nucleus"/>
    <property type="evidence" value="ECO:0007669"/>
    <property type="project" value="UniProtKB-SubCell"/>
</dbReference>
<feature type="region of interest" description="Disordered" evidence="6">
    <location>
        <begin position="115"/>
        <end position="227"/>
    </location>
</feature>
<dbReference type="PROSITE" id="PS50863">
    <property type="entry name" value="B3"/>
    <property type="match status" value="1"/>
</dbReference>
<dbReference type="InterPro" id="IPR015300">
    <property type="entry name" value="DNA-bd_pseudobarrel_sf"/>
</dbReference>
<feature type="compositionally biased region" description="Basic residues" evidence="6">
    <location>
        <begin position="182"/>
        <end position="196"/>
    </location>
</feature>
<organism evidence="8 9">
    <name type="scientific">Capsicum baccatum</name>
    <name type="common">Peruvian pepper</name>
    <dbReference type="NCBI Taxonomy" id="33114"/>
    <lineage>
        <taxon>Eukaryota</taxon>
        <taxon>Viridiplantae</taxon>
        <taxon>Streptophyta</taxon>
        <taxon>Embryophyta</taxon>
        <taxon>Tracheophyta</taxon>
        <taxon>Spermatophyta</taxon>
        <taxon>Magnoliopsida</taxon>
        <taxon>eudicotyledons</taxon>
        <taxon>Gunneridae</taxon>
        <taxon>Pentapetalae</taxon>
        <taxon>asterids</taxon>
        <taxon>lamiids</taxon>
        <taxon>Solanales</taxon>
        <taxon>Solanaceae</taxon>
        <taxon>Solanoideae</taxon>
        <taxon>Capsiceae</taxon>
        <taxon>Capsicum</taxon>
    </lineage>
</organism>
<evidence type="ECO:0000256" key="4">
    <source>
        <dbReference type="ARBA" id="ARBA00023163"/>
    </source>
</evidence>
<keyword evidence="5" id="KW-0539">Nucleus</keyword>
<dbReference type="OrthoDB" id="635132at2759"/>
<protein>
    <recommendedName>
        <fullName evidence="7">TF-B3 domain-containing protein</fullName>
    </recommendedName>
</protein>
<evidence type="ECO:0000256" key="2">
    <source>
        <dbReference type="ARBA" id="ARBA00023015"/>
    </source>
</evidence>
<keyword evidence="2" id="KW-0805">Transcription regulation</keyword>
<accession>A0A2G2XCS4</accession>
<keyword evidence="3" id="KW-0238">DNA-binding</keyword>
<dbReference type="PANTHER" id="PTHR31920:SF113">
    <property type="entry name" value="TF-B3 DOMAIN-CONTAINING PROTEIN"/>
    <property type="match status" value="1"/>
</dbReference>
<evidence type="ECO:0000256" key="1">
    <source>
        <dbReference type="ARBA" id="ARBA00004123"/>
    </source>
</evidence>
<feature type="domain" description="TF-B3" evidence="7">
    <location>
        <begin position="1"/>
        <end position="67"/>
    </location>
</feature>
<dbReference type="Proteomes" id="UP000224567">
    <property type="component" value="Unassembled WGS sequence"/>
</dbReference>
<dbReference type="SUPFAM" id="SSF101936">
    <property type="entry name" value="DNA-binding pseudobarrel domain"/>
    <property type="match status" value="1"/>
</dbReference>
<sequence length="227" mass="26011">MLAKTSLLKMDEELSWKAKIVRKTSHYFMCEEDWPRFVRHHKFELGDMLIFYLIEKSIFHILLYFEKSLSTIKHFEELSSSDEERAAGGKGESHNEIKAYLFVCLHPGGFIMKEGNSNTKADNKLGVKKKAPETKEAKKVFLQRTESSTSEEEGVDPSHGSKKKKARETTEAKKADNDPSKPKRPARCSFVKRGRRFARDPDKPKKPEGACHDPISQVMMVPTLTHQ</sequence>
<gene>
    <name evidence="8" type="ORF">CQW23_03637</name>
</gene>
<keyword evidence="4" id="KW-0804">Transcription</keyword>
<reference evidence="8 9" key="1">
    <citation type="journal article" date="2017" name="Genome Biol.">
        <title>New reference genome sequences of hot pepper reveal the massive evolution of plant disease-resistance genes by retroduplication.</title>
        <authorList>
            <person name="Kim S."/>
            <person name="Park J."/>
            <person name="Yeom S.I."/>
            <person name="Kim Y.M."/>
            <person name="Seo E."/>
            <person name="Kim K.T."/>
            <person name="Kim M.S."/>
            <person name="Lee J.M."/>
            <person name="Cheong K."/>
            <person name="Shin H.S."/>
            <person name="Kim S.B."/>
            <person name="Han K."/>
            <person name="Lee J."/>
            <person name="Park M."/>
            <person name="Lee H.A."/>
            <person name="Lee H.Y."/>
            <person name="Lee Y."/>
            <person name="Oh S."/>
            <person name="Lee J.H."/>
            <person name="Choi E."/>
            <person name="Choi E."/>
            <person name="Lee S.E."/>
            <person name="Jeon J."/>
            <person name="Kim H."/>
            <person name="Choi G."/>
            <person name="Song H."/>
            <person name="Lee J."/>
            <person name="Lee S.C."/>
            <person name="Kwon J.K."/>
            <person name="Lee H.Y."/>
            <person name="Koo N."/>
            <person name="Hong Y."/>
            <person name="Kim R.W."/>
            <person name="Kang W.H."/>
            <person name="Huh J.H."/>
            <person name="Kang B.C."/>
            <person name="Yang T.J."/>
            <person name="Lee Y.H."/>
            <person name="Bennetzen J.L."/>
            <person name="Choi D."/>
        </authorList>
    </citation>
    <scope>NUCLEOTIDE SEQUENCE [LARGE SCALE GENOMIC DNA]</scope>
    <source>
        <strain evidence="9">cv. PBC81</strain>
    </source>
</reference>
<reference evidence="9" key="2">
    <citation type="journal article" date="2017" name="J. Anim. Genet.">
        <title>Multiple reference genome sequences of hot pepper reveal the massive evolution of plant disease resistance genes by retroduplication.</title>
        <authorList>
            <person name="Kim S."/>
            <person name="Park J."/>
            <person name="Yeom S.-I."/>
            <person name="Kim Y.-M."/>
            <person name="Seo E."/>
            <person name="Kim K.-T."/>
            <person name="Kim M.-S."/>
            <person name="Lee J.M."/>
            <person name="Cheong K."/>
            <person name="Shin H.-S."/>
            <person name="Kim S.-B."/>
            <person name="Han K."/>
            <person name="Lee J."/>
            <person name="Park M."/>
            <person name="Lee H.-A."/>
            <person name="Lee H.-Y."/>
            <person name="Lee Y."/>
            <person name="Oh S."/>
            <person name="Lee J.H."/>
            <person name="Choi E."/>
            <person name="Choi E."/>
            <person name="Lee S.E."/>
            <person name="Jeon J."/>
            <person name="Kim H."/>
            <person name="Choi G."/>
            <person name="Song H."/>
            <person name="Lee J."/>
            <person name="Lee S.-C."/>
            <person name="Kwon J.-K."/>
            <person name="Lee H.-Y."/>
            <person name="Koo N."/>
            <person name="Hong Y."/>
            <person name="Kim R.W."/>
            <person name="Kang W.-H."/>
            <person name="Huh J.H."/>
            <person name="Kang B.-C."/>
            <person name="Yang T.-J."/>
            <person name="Lee Y.-H."/>
            <person name="Bennetzen J.L."/>
            <person name="Choi D."/>
        </authorList>
    </citation>
    <scope>NUCLEOTIDE SEQUENCE [LARGE SCALE GENOMIC DNA]</scope>
    <source>
        <strain evidence="9">cv. PBC81</strain>
    </source>
</reference>
<proteinExistence type="predicted"/>
<evidence type="ECO:0000256" key="5">
    <source>
        <dbReference type="ARBA" id="ARBA00023242"/>
    </source>
</evidence>
<feature type="compositionally biased region" description="Basic and acidic residues" evidence="6">
    <location>
        <begin position="197"/>
        <end position="211"/>
    </location>
</feature>
<dbReference type="STRING" id="33114.A0A2G2XCS4"/>
<evidence type="ECO:0000259" key="7">
    <source>
        <dbReference type="PROSITE" id="PS50863"/>
    </source>
</evidence>
<dbReference type="Gene3D" id="2.40.330.10">
    <property type="entry name" value="DNA-binding pseudobarrel domain"/>
    <property type="match status" value="1"/>
</dbReference>
<evidence type="ECO:0000256" key="3">
    <source>
        <dbReference type="ARBA" id="ARBA00023125"/>
    </source>
</evidence>
<dbReference type="EMBL" id="MLFT02000002">
    <property type="protein sequence ID" value="PHT55151.1"/>
    <property type="molecule type" value="Genomic_DNA"/>
</dbReference>
<keyword evidence="9" id="KW-1185">Reference proteome</keyword>
<comment type="subcellular location">
    <subcellularLocation>
        <location evidence="1">Nucleus</location>
    </subcellularLocation>
</comment>
<dbReference type="AlphaFoldDB" id="A0A2G2XCS4"/>
<evidence type="ECO:0000313" key="9">
    <source>
        <dbReference type="Proteomes" id="UP000224567"/>
    </source>
</evidence>
<dbReference type="InterPro" id="IPR050655">
    <property type="entry name" value="Plant_B3_domain"/>
</dbReference>
<comment type="caution">
    <text evidence="8">The sequence shown here is derived from an EMBL/GenBank/DDBJ whole genome shotgun (WGS) entry which is preliminary data.</text>
</comment>